<dbReference type="OrthoDB" id="4536199at2"/>
<keyword evidence="3" id="KW-1185">Reference proteome</keyword>
<evidence type="ECO:0000259" key="1">
    <source>
        <dbReference type="PROSITE" id="PS51186"/>
    </source>
</evidence>
<evidence type="ECO:0000313" key="2">
    <source>
        <dbReference type="EMBL" id="RMI43327.1"/>
    </source>
</evidence>
<dbReference type="AlphaFoldDB" id="A0A3M2M128"/>
<dbReference type="Proteomes" id="UP000282674">
    <property type="component" value="Unassembled WGS sequence"/>
</dbReference>
<dbReference type="RefSeq" id="WP_122195323.1">
    <property type="nucleotide sequence ID" value="NZ_JBHSKC010000012.1"/>
</dbReference>
<dbReference type="GO" id="GO:0016747">
    <property type="term" value="F:acyltransferase activity, transferring groups other than amino-acyl groups"/>
    <property type="evidence" value="ECO:0007669"/>
    <property type="project" value="InterPro"/>
</dbReference>
<name>A0A3M2M128_9ACTN</name>
<gene>
    <name evidence="2" type="ORF">EBO15_16740</name>
</gene>
<accession>A0A3M2M128</accession>
<dbReference type="EMBL" id="RFFG01000026">
    <property type="protein sequence ID" value="RMI43327.1"/>
    <property type="molecule type" value="Genomic_DNA"/>
</dbReference>
<dbReference type="Pfam" id="PF00583">
    <property type="entry name" value="Acetyltransf_1"/>
    <property type="match status" value="1"/>
</dbReference>
<dbReference type="InterPro" id="IPR000182">
    <property type="entry name" value="GNAT_dom"/>
</dbReference>
<comment type="caution">
    <text evidence="2">The sequence shown here is derived from an EMBL/GenBank/DDBJ whole genome shotgun (WGS) entry which is preliminary data.</text>
</comment>
<evidence type="ECO:0000313" key="3">
    <source>
        <dbReference type="Proteomes" id="UP000282674"/>
    </source>
</evidence>
<protein>
    <submittedName>
        <fullName evidence="2">GNAT family N-acetyltransferase</fullName>
    </submittedName>
</protein>
<dbReference type="InterPro" id="IPR016181">
    <property type="entry name" value="Acyl_CoA_acyltransferase"/>
</dbReference>
<feature type="domain" description="N-acetyltransferase" evidence="1">
    <location>
        <begin position="3"/>
        <end position="178"/>
    </location>
</feature>
<sequence length="181" mass="20487">MAVTFEHFNGEQARARRDDVADIHRDAYSKKIAEGDRFAAGQAFMKRFDAYTERDGFDLVIAYEEGRPAGQAWGWPLPADTGWWGGLLTPVEPGYLDEDGTRTFALSELMVRQESSGQGAGHKLHNELLNGRPEQRCTLLVRPTNDAYEAYRRWGWKTIGQLRPNMPDAPTFDVLMLDLPL</sequence>
<dbReference type="PROSITE" id="PS51186">
    <property type="entry name" value="GNAT"/>
    <property type="match status" value="1"/>
</dbReference>
<organism evidence="2 3">
    <name type="scientific">Actinomadura harenae</name>
    <dbReference type="NCBI Taxonomy" id="2483351"/>
    <lineage>
        <taxon>Bacteria</taxon>
        <taxon>Bacillati</taxon>
        <taxon>Actinomycetota</taxon>
        <taxon>Actinomycetes</taxon>
        <taxon>Streptosporangiales</taxon>
        <taxon>Thermomonosporaceae</taxon>
        <taxon>Actinomadura</taxon>
    </lineage>
</organism>
<proteinExistence type="predicted"/>
<keyword evidence="2" id="KW-0808">Transferase</keyword>
<dbReference type="Gene3D" id="3.40.630.30">
    <property type="match status" value="1"/>
</dbReference>
<reference evidence="2 3" key="1">
    <citation type="submission" date="2018-10" db="EMBL/GenBank/DDBJ databases">
        <title>Isolation from soil.</title>
        <authorList>
            <person name="Hu J."/>
        </authorList>
    </citation>
    <scope>NUCLEOTIDE SEQUENCE [LARGE SCALE GENOMIC DNA]</scope>
    <source>
        <strain evidence="2 3">NEAU-Ht49</strain>
    </source>
</reference>
<dbReference type="SUPFAM" id="SSF55729">
    <property type="entry name" value="Acyl-CoA N-acyltransferases (Nat)"/>
    <property type="match status" value="1"/>
</dbReference>